<keyword evidence="4 11" id="KW-0812">Transmembrane</keyword>
<proteinExistence type="predicted"/>
<feature type="domain" description="Cytochrome c" evidence="14">
    <location>
        <begin position="392"/>
        <end position="491"/>
    </location>
</feature>
<name>B9XS39_PEDPL</name>
<dbReference type="AlphaFoldDB" id="B9XS39"/>
<evidence type="ECO:0000313" key="16">
    <source>
        <dbReference type="Proteomes" id="UP000003688"/>
    </source>
</evidence>
<dbReference type="Pfam" id="PF00034">
    <property type="entry name" value="Cytochrom_C"/>
    <property type="match status" value="1"/>
</dbReference>
<dbReference type="PANTHER" id="PTHR19271:SF16">
    <property type="entry name" value="CYTOCHROME B"/>
    <property type="match status" value="1"/>
</dbReference>
<dbReference type="InterPro" id="IPR005798">
    <property type="entry name" value="Cyt_b/b6_C"/>
</dbReference>
<evidence type="ECO:0000256" key="9">
    <source>
        <dbReference type="ARBA" id="ARBA00023136"/>
    </source>
</evidence>
<dbReference type="GO" id="GO:0009055">
    <property type="term" value="F:electron transfer activity"/>
    <property type="evidence" value="ECO:0007669"/>
    <property type="project" value="InterPro"/>
</dbReference>
<dbReference type="SUPFAM" id="SSF81342">
    <property type="entry name" value="Transmembrane di-heme cytochromes"/>
    <property type="match status" value="1"/>
</dbReference>
<evidence type="ECO:0000259" key="13">
    <source>
        <dbReference type="PROSITE" id="PS51003"/>
    </source>
</evidence>
<sequence length="604" mass="67064">MKVLIDWVDSRTGVKKLTHEALYENVPGGSRWRYVWGSTLTFAIAVQFITGIFLWMGYAPSAQTAWESVNFIQNETTGGWLLRGIHHYTAQCMTVLLLLHLMQVVIDGAYKAPREVNFWFGILLMQLVLGLSLTGYLLPWDQKGFWATKVATNILSIVPFVGHDLQRLVLGGADYGHLTLTRFFALHAGVLPASLIILLAGHIYLFRKHGIKSKEPHKASDTAFWPDQVLKDAVACLAVMATVLFLILRYNMFGTHGPVGAELGAPADPSEPYSAARPDWYFLFLFQFLKFFPGQTEIIGAIIIPSLAMLVIFLMPFIGRWKLGHRFNVGFLFAVLAGAGLLTYMAMAEDKHNDTYKLAVKQADRDAERVKELARSSMGIPPTGAVTLLRNDPLTQGPKLFAKNCSSCHRYDGGDGMGNQVKDAQSASDLKGFGSREWLGGLLDPARVDSTNYFGGTKFKEGKMVKFVKKKVAGYSPEEKEQLRKVIAAVSADAGLKAQKAIDEHDAANIAEGRTLIKTAMACTDCHQFHSKDEDATAPDLTGYASKEWLVKFISNPGHPSFYGDRNDRMPAFGEKQILNEQQIGMISDWLRGDWYEPIEAAKR</sequence>
<dbReference type="GO" id="GO:0016020">
    <property type="term" value="C:membrane"/>
    <property type="evidence" value="ECO:0007669"/>
    <property type="project" value="UniProtKB-SubCell"/>
</dbReference>
<evidence type="ECO:0000256" key="10">
    <source>
        <dbReference type="PROSITE-ProRule" id="PRU00433"/>
    </source>
</evidence>
<dbReference type="OrthoDB" id="9804503at2"/>
<evidence type="ECO:0000256" key="3">
    <source>
        <dbReference type="ARBA" id="ARBA00022617"/>
    </source>
</evidence>
<accession>B9XS39</accession>
<feature type="transmembrane region" description="Helical" evidence="11">
    <location>
        <begin position="329"/>
        <end position="347"/>
    </location>
</feature>
<dbReference type="GO" id="GO:0022904">
    <property type="term" value="P:respiratory electron transport chain"/>
    <property type="evidence" value="ECO:0007669"/>
    <property type="project" value="InterPro"/>
</dbReference>
<reference evidence="15 16" key="1">
    <citation type="journal article" date="2011" name="J. Bacteriol.">
        <title>Genome sequence of 'Pedosphaera parvula' Ellin514, an aerobic Verrucomicrobial isolate from pasture soil.</title>
        <authorList>
            <person name="Kant R."/>
            <person name="van Passel M.W."/>
            <person name="Sangwan P."/>
            <person name="Palva A."/>
            <person name="Lucas S."/>
            <person name="Copeland A."/>
            <person name="Lapidus A."/>
            <person name="Glavina Del Rio T."/>
            <person name="Dalin E."/>
            <person name="Tice H."/>
            <person name="Bruce D."/>
            <person name="Goodwin L."/>
            <person name="Pitluck S."/>
            <person name="Chertkov O."/>
            <person name="Larimer F.W."/>
            <person name="Land M.L."/>
            <person name="Hauser L."/>
            <person name="Brettin T.S."/>
            <person name="Detter J.C."/>
            <person name="Han S."/>
            <person name="de Vos W.M."/>
            <person name="Janssen P.H."/>
            <person name="Smidt H."/>
        </authorList>
    </citation>
    <scope>NUCLEOTIDE SEQUENCE [LARGE SCALE GENOMIC DNA]</scope>
    <source>
        <strain evidence="15 16">Ellin514</strain>
    </source>
</reference>
<dbReference type="PROSITE" id="PS51007">
    <property type="entry name" value="CYTC"/>
    <property type="match status" value="2"/>
</dbReference>
<dbReference type="Pfam" id="PF00033">
    <property type="entry name" value="Cytochrome_B"/>
    <property type="match status" value="1"/>
</dbReference>
<dbReference type="Pfam" id="PF00032">
    <property type="entry name" value="Cytochrom_B_C"/>
    <property type="match status" value="1"/>
</dbReference>
<dbReference type="InterPro" id="IPR027387">
    <property type="entry name" value="Cytb/b6-like_sf"/>
</dbReference>
<dbReference type="SUPFAM" id="SSF46626">
    <property type="entry name" value="Cytochrome c"/>
    <property type="match status" value="2"/>
</dbReference>
<feature type="domain" description="Cytochrome b/b6 N-terminal region profile" evidence="12">
    <location>
        <begin position="4"/>
        <end position="215"/>
    </location>
</feature>
<dbReference type="STRING" id="320771.Cflav_PD0450"/>
<dbReference type="InterPro" id="IPR036150">
    <property type="entry name" value="Cyt_b/b6_C_sf"/>
</dbReference>
<dbReference type="EMBL" id="ABOX02000073">
    <property type="protein sequence ID" value="EEF57335.1"/>
    <property type="molecule type" value="Genomic_DNA"/>
</dbReference>
<dbReference type="Proteomes" id="UP000003688">
    <property type="component" value="Unassembled WGS sequence"/>
</dbReference>
<evidence type="ECO:0000256" key="6">
    <source>
        <dbReference type="ARBA" id="ARBA00022982"/>
    </source>
</evidence>
<feature type="transmembrane region" description="Helical" evidence="11">
    <location>
        <begin position="228"/>
        <end position="248"/>
    </location>
</feature>
<dbReference type="SUPFAM" id="SSF81648">
    <property type="entry name" value="a domain/subunit of cytochrome bc1 complex (Ubiquinol-cytochrome c reductase)"/>
    <property type="match status" value="1"/>
</dbReference>
<evidence type="ECO:0000259" key="12">
    <source>
        <dbReference type="PROSITE" id="PS51002"/>
    </source>
</evidence>
<dbReference type="Gene3D" id="1.20.810.10">
    <property type="entry name" value="Cytochrome Bc1 Complex, Chain C"/>
    <property type="match status" value="1"/>
</dbReference>
<keyword evidence="3 10" id="KW-0349">Heme</keyword>
<feature type="transmembrane region" description="Helical" evidence="11">
    <location>
        <begin position="298"/>
        <end position="317"/>
    </location>
</feature>
<dbReference type="InterPro" id="IPR009056">
    <property type="entry name" value="Cyt_c-like_dom"/>
</dbReference>
<evidence type="ECO:0000256" key="2">
    <source>
        <dbReference type="ARBA" id="ARBA00022448"/>
    </source>
</evidence>
<evidence type="ECO:0000256" key="4">
    <source>
        <dbReference type="ARBA" id="ARBA00022692"/>
    </source>
</evidence>
<dbReference type="Gene3D" id="1.10.760.10">
    <property type="entry name" value="Cytochrome c-like domain"/>
    <property type="match status" value="1"/>
</dbReference>
<protein>
    <submittedName>
        <fullName evidence="15">Cytochrome b/b6 domain protein</fullName>
    </submittedName>
</protein>
<evidence type="ECO:0000256" key="11">
    <source>
        <dbReference type="SAM" id="Phobius"/>
    </source>
</evidence>
<organism evidence="15 16">
    <name type="scientific">Pedosphaera parvula (strain Ellin514)</name>
    <dbReference type="NCBI Taxonomy" id="320771"/>
    <lineage>
        <taxon>Bacteria</taxon>
        <taxon>Pseudomonadati</taxon>
        <taxon>Verrucomicrobiota</taxon>
        <taxon>Pedosphaerae</taxon>
        <taxon>Pedosphaerales</taxon>
        <taxon>Pedosphaeraceae</taxon>
        <taxon>Pedosphaera</taxon>
    </lineage>
</organism>
<evidence type="ECO:0000256" key="7">
    <source>
        <dbReference type="ARBA" id="ARBA00022989"/>
    </source>
</evidence>
<keyword evidence="8 10" id="KW-0408">Iron</keyword>
<dbReference type="GO" id="GO:0016491">
    <property type="term" value="F:oxidoreductase activity"/>
    <property type="evidence" value="ECO:0007669"/>
    <property type="project" value="InterPro"/>
</dbReference>
<feature type="domain" description="Cytochrome b/b6 C-terminal region profile" evidence="13">
    <location>
        <begin position="214"/>
        <end position="318"/>
    </location>
</feature>
<evidence type="ECO:0000256" key="1">
    <source>
        <dbReference type="ARBA" id="ARBA00004141"/>
    </source>
</evidence>
<dbReference type="PROSITE" id="PS51003">
    <property type="entry name" value="CYTB_CTER"/>
    <property type="match status" value="1"/>
</dbReference>
<evidence type="ECO:0000259" key="14">
    <source>
        <dbReference type="PROSITE" id="PS51007"/>
    </source>
</evidence>
<evidence type="ECO:0000256" key="8">
    <source>
        <dbReference type="ARBA" id="ARBA00023004"/>
    </source>
</evidence>
<dbReference type="InterPro" id="IPR016174">
    <property type="entry name" value="Di-haem_cyt_TM"/>
</dbReference>
<dbReference type="PROSITE" id="PS51002">
    <property type="entry name" value="CYTB_NTER"/>
    <property type="match status" value="1"/>
</dbReference>
<keyword evidence="16" id="KW-1185">Reference proteome</keyword>
<feature type="transmembrane region" description="Helical" evidence="11">
    <location>
        <begin position="118"/>
        <end position="138"/>
    </location>
</feature>
<keyword evidence="6" id="KW-0249">Electron transport</keyword>
<feature type="transmembrane region" description="Helical" evidence="11">
    <location>
        <begin position="88"/>
        <end position="106"/>
    </location>
</feature>
<dbReference type="PANTHER" id="PTHR19271">
    <property type="entry name" value="CYTOCHROME B"/>
    <property type="match status" value="1"/>
</dbReference>
<feature type="transmembrane region" description="Helical" evidence="11">
    <location>
        <begin position="184"/>
        <end position="207"/>
    </location>
</feature>
<dbReference type="RefSeq" id="WP_007418622.1">
    <property type="nucleotide sequence ID" value="NZ_ABOX02000073.1"/>
</dbReference>
<dbReference type="InterPro" id="IPR036909">
    <property type="entry name" value="Cyt_c-like_dom_sf"/>
</dbReference>
<comment type="subcellular location">
    <subcellularLocation>
        <location evidence="1">Membrane</location>
        <topology evidence="1">Multi-pass membrane protein</topology>
    </subcellularLocation>
</comment>
<keyword evidence="5 10" id="KW-0479">Metal-binding</keyword>
<keyword evidence="7 11" id="KW-1133">Transmembrane helix</keyword>
<feature type="domain" description="Cytochrome c" evidence="14">
    <location>
        <begin position="508"/>
        <end position="595"/>
    </location>
</feature>
<dbReference type="GO" id="GO:0020037">
    <property type="term" value="F:heme binding"/>
    <property type="evidence" value="ECO:0007669"/>
    <property type="project" value="InterPro"/>
</dbReference>
<keyword evidence="9 11" id="KW-0472">Membrane</keyword>
<keyword evidence="2" id="KW-0813">Transport</keyword>
<evidence type="ECO:0000313" key="15">
    <source>
        <dbReference type="EMBL" id="EEF57335.1"/>
    </source>
</evidence>
<evidence type="ECO:0000256" key="5">
    <source>
        <dbReference type="ARBA" id="ARBA00022723"/>
    </source>
</evidence>
<gene>
    <name evidence="15" type="ORF">Cflav_PD0450</name>
</gene>
<comment type="caution">
    <text evidence="15">The sequence shown here is derived from an EMBL/GenBank/DDBJ whole genome shotgun (WGS) entry which is preliminary data.</text>
</comment>
<dbReference type="InterPro" id="IPR005797">
    <property type="entry name" value="Cyt_b/b6_N"/>
</dbReference>
<feature type="transmembrane region" description="Helical" evidence="11">
    <location>
        <begin position="34"/>
        <end position="58"/>
    </location>
</feature>
<dbReference type="GO" id="GO:0046872">
    <property type="term" value="F:metal ion binding"/>
    <property type="evidence" value="ECO:0007669"/>
    <property type="project" value="UniProtKB-KW"/>
</dbReference>